<evidence type="ECO:0000313" key="2">
    <source>
        <dbReference type="Proteomes" id="UP000515847"/>
    </source>
</evidence>
<gene>
    <name evidence="1" type="ORF">BR63_16665</name>
</gene>
<dbReference type="Gene3D" id="1.10.10.10">
    <property type="entry name" value="Winged helix-like DNA-binding domain superfamily/Winged helix DNA-binding domain"/>
    <property type="match status" value="1"/>
</dbReference>
<evidence type="ECO:0000313" key="1">
    <source>
        <dbReference type="EMBL" id="QNB47759.1"/>
    </source>
</evidence>
<dbReference type="AlphaFoldDB" id="A0A7G6E6Q5"/>
<dbReference type="InterPro" id="IPR036388">
    <property type="entry name" value="WH-like_DNA-bd_sf"/>
</dbReference>
<name>A0A7G6E6Q5_THEFR</name>
<reference evidence="1 2" key="1">
    <citation type="journal article" date="2019" name="Front. Microbiol.">
        <title>Thermoanaerosceptrum fracticalcis gen. nov. sp. nov., a Novel Fumarate-Fermenting Microorganism From a Deep Fractured Carbonate Aquifer of the US Great Basin.</title>
        <authorList>
            <person name="Hamilton-Brehm S.D."/>
            <person name="Stewart L.E."/>
            <person name="Zavarin M."/>
            <person name="Caldwell M."/>
            <person name="Lawson P.A."/>
            <person name="Onstott T.C."/>
            <person name="Grzymski J."/>
            <person name="Neveux I."/>
            <person name="Lollar B.S."/>
            <person name="Russell C.E."/>
            <person name="Moser D.P."/>
        </authorList>
    </citation>
    <scope>NUCLEOTIDE SEQUENCE [LARGE SCALE GENOMIC DNA]</scope>
    <source>
        <strain evidence="1 2">DRI-13</strain>
    </source>
</reference>
<dbReference type="OrthoDB" id="9814320at2"/>
<proteinExistence type="predicted"/>
<accession>A0A7G6E6Q5</accession>
<dbReference type="Proteomes" id="UP000515847">
    <property type="component" value="Chromosome"/>
</dbReference>
<organism evidence="1 2">
    <name type="scientific">Thermanaerosceptrum fracticalcis</name>
    <dbReference type="NCBI Taxonomy" id="1712410"/>
    <lineage>
        <taxon>Bacteria</taxon>
        <taxon>Bacillati</taxon>
        <taxon>Bacillota</taxon>
        <taxon>Clostridia</taxon>
        <taxon>Eubacteriales</taxon>
        <taxon>Peptococcaceae</taxon>
        <taxon>Thermanaerosceptrum</taxon>
    </lineage>
</organism>
<sequence>MKEYKIRVKNEIVTVSKEIYTAYYKMRRRERYMEEISIKNNLSYDQLVELDYPIEQKMCDPQLLVEDVIIEKIMLEKLMLALEELTEYERLIINELFFNGKSERELADSMKLPRTTLQSRKNSIISKLKKIIEK</sequence>
<keyword evidence="2" id="KW-1185">Reference proteome</keyword>
<dbReference type="RefSeq" id="WP_034421022.1">
    <property type="nucleotide sequence ID" value="NZ_CP045798.1"/>
</dbReference>
<dbReference type="InterPro" id="IPR013324">
    <property type="entry name" value="RNA_pol_sigma_r3/r4-like"/>
</dbReference>
<dbReference type="KEGG" id="tfr:BR63_16665"/>
<dbReference type="SUPFAM" id="SSF88659">
    <property type="entry name" value="Sigma3 and sigma4 domains of RNA polymerase sigma factors"/>
    <property type="match status" value="1"/>
</dbReference>
<dbReference type="EMBL" id="CP045798">
    <property type="protein sequence ID" value="QNB47759.1"/>
    <property type="molecule type" value="Genomic_DNA"/>
</dbReference>
<protein>
    <submittedName>
        <fullName evidence="1">Sigma-70 family RNA polymerase sigma factor</fullName>
    </submittedName>
</protein>